<gene>
    <name evidence="10" type="ORF">JHU38_00530</name>
</gene>
<dbReference type="Gene3D" id="2.120.10.30">
    <property type="entry name" value="TolB, C-terminal domain"/>
    <property type="match status" value="1"/>
</dbReference>
<dbReference type="SUPFAM" id="SSF82171">
    <property type="entry name" value="DPP6 N-terminal domain-like"/>
    <property type="match status" value="1"/>
</dbReference>
<evidence type="ECO:0000256" key="3">
    <source>
        <dbReference type="ARBA" id="ARBA00022490"/>
    </source>
</evidence>
<keyword evidence="6 7" id="KW-0720">Serine protease</keyword>
<evidence type="ECO:0000256" key="1">
    <source>
        <dbReference type="ARBA" id="ARBA00004496"/>
    </source>
</evidence>
<proteinExistence type="inferred from homology"/>
<evidence type="ECO:0000256" key="4">
    <source>
        <dbReference type="ARBA" id="ARBA00022670"/>
    </source>
</evidence>
<feature type="region of interest" description="Disordered" evidence="8">
    <location>
        <begin position="573"/>
        <end position="609"/>
    </location>
</feature>
<evidence type="ECO:0000313" key="11">
    <source>
        <dbReference type="Proteomes" id="UP000664265"/>
    </source>
</evidence>
<evidence type="ECO:0000256" key="5">
    <source>
        <dbReference type="ARBA" id="ARBA00022801"/>
    </source>
</evidence>
<dbReference type="PANTHER" id="PTHR43253:SF1">
    <property type="entry name" value="TRICORN PROTEASE HOMOLOG 2-RELATED"/>
    <property type="match status" value="1"/>
</dbReference>
<keyword evidence="3 7" id="KW-0963">Cytoplasm</keyword>
<dbReference type="Gene3D" id="2.120.10.60">
    <property type="entry name" value="Tricorn protease N-terminal domain"/>
    <property type="match status" value="1"/>
</dbReference>
<feature type="compositionally biased region" description="Basic and acidic residues" evidence="8">
    <location>
        <begin position="573"/>
        <end position="594"/>
    </location>
</feature>
<dbReference type="InterPro" id="IPR011042">
    <property type="entry name" value="6-blade_b-propeller_TolB-like"/>
</dbReference>
<dbReference type="Proteomes" id="UP000664265">
    <property type="component" value="Unassembled WGS sequence"/>
</dbReference>
<reference evidence="10 11" key="1">
    <citation type="submission" date="2021-01" db="EMBL/GenBank/DDBJ databases">
        <title>Prevotella A2931 sp. nov.</title>
        <authorList>
            <person name="Buhl M."/>
            <person name="Oberhettinger P."/>
        </authorList>
    </citation>
    <scope>NUCLEOTIDE SEQUENCE [LARGE SCALE GENOMIC DNA]</scope>
    <source>
        <strain evidence="10 11">A2931</strain>
    </source>
</reference>
<dbReference type="RefSeq" id="WP_107581542.1">
    <property type="nucleotide sequence ID" value="NZ_JAERMS010000001.1"/>
</dbReference>
<comment type="similarity">
    <text evidence="2 7">Belongs to the peptidase S41B family.</text>
</comment>
<evidence type="ECO:0000256" key="7">
    <source>
        <dbReference type="PIRNR" id="PIRNR036421"/>
    </source>
</evidence>
<dbReference type="Pfam" id="PF26549">
    <property type="entry name" value="Tricorn_N"/>
    <property type="match status" value="1"/>
</dbReference>
<dbReference type="EMBL" id="JAERMS010000001">
    <property type="protein sequence ID" value="MBO1362279.1"/>
    <property type="molecule type" value="Genomic_DNA"/>
</dbReference>
<dbReference type="InterPro" id="IPR011659">
    <property type="entry name" value="WD40"/>
</dbReference>
<dbReference type="Gene3D" id="2.30.42.10">
    <property type="match status" value="1"/>
</dbReference>
<dbReference type="Pfam" id="PF14685">
    <property type="entry name" value="PDZ_Tricorn"/>
    <property type="match status" value="1"/>
</dbReference>
<dbReference type="Pfam" id="PF07676">
    <property type="entry name" value="PD40"/>
    <property type="match status" value="2"/>
</dbReference>
<dbReference type="InterPro" id="IPR029045">
    <property type="entry name" value="ClpP/crotonase-like_dom_sf"/>
</dbReference>
<dbReference type="InterPro" id="IPR001478">
    <property type="entry name" value="PDZ"/>
</dbReference>
<dbReference type="Pfam" id="PF14684">
    <property type="entry name" value="Tricorn_C1"/>
    <property type="match status" value="1"/>
</dbReference>
<accession>A0ABS3M2B4</accession>
<dbReference type="Gene3D" id="3.90.226.10">
    <property type="entry name" value="2-enoyl-CoA Hydratase, Chain A, domain 1"/>
    <property type="match status" value="1"/>
</dbReference>
<keyword evidence="4 7" id="KW-0645">Protease</keyword>
<dbReference type="PIRSF" id="PIRSF036421">
    <property type="entry name" value="Tricorn_protease"/>
    <property type="match status" value="1"/>
</dbReference>
<dbReference type="SUPFAM" id="SSF52096">
    <property type="entry name" value="ClpP/crotonase"/>
    <property type="match status" value="1"/>
</dbReference>
<dbReference type="InterPro" id="IPR036034">
    <property type="entry name" value="PDZ_sf"/>
</dbReference>
<evidence type="ECO:0000256" key="8">
    <source>
        <dbReference type="SAM" id="MobiDB-lite"/>
    </source>
</evidence>
<keyword evidence="11" id="KW-1185">Reference proteome</keyword>
<evidence type="ECO:0000256" key="6">
    <source>
        <dbReference type="ARBA" id="ARBA00022825"/>
    </source>
</evidence>
<dbReference type="EC" id="3.4.21.-" evidence="7"/>
<dbReference type="PANTHER" id="PTHR43253">
    <property type="entry name" value="TRICORN PROTEASE HOMOLOG 2-RELATED"/>
    <property type="match status" value="1"/>
</dbReference>
<dbReference type="Gene3D" id="3.30.750.44">
    <property type="match status" value="1"/>
</dbReference>
<evidence type="ECO:0000259" key="9">
    <source>
        <dbReference type="SMART" id="SM00228"/>
    </source>
</evidence>
<keyword evidence="5 7" id="KW-0378">Hydrolase</keyword>
<name>A0ABS3M2B4_9BACT</name>
<comment type="function">
    <text evidence="7">Degrades oligopeptides.</text>
</comment>
<sequence>MSKLHLSHKESLFGKRFLTAVSLSAVVLCAVGQSRPLWMRNGAISPDGRTIAFSYKGDLYTVPSAGGEARQLTSNAAYDSYPVWSPNGQKIAFSSAREGSLDVFLIAREGGTPVRLTTDSGNETPLAFTDDTHVLFESSGMPSPQNIIFPGGSFSQVYQVETTAGCRPRIFSEISMPGLSVNKDGAVLYHDVKGYEDVWRKHHTSPICRDVWLKRDGKFTKLTHFIGEDRNPVWGEGDTYYYLSEEDGTFNVFKNNLSGTAKRQLTHFKGNPVRFLTRSNDGILSFGYDGELYTLREGQQPRRVEVTVTADRNDRDLQRQVLRGGATEMALSPNGKEIAFILHGDVYVTSVEYATTRQITDTPEQERSVDFAPDGRSLVYASERNGLWQIYQSTIKNKKDDLFTYASEIVEEQLVKSDKTSFQPVYSPDGKSVAYLEDRTTLRAVDVKTHALRTLMDGKYMYSYSDGDQWFSWSPDSRWLLASYIGNGGWNHGDVALVPADGKGEIRNLTNSGYNDGNAKWVLGGKAMVFESDRAGYRSHGSWGSERDAYIMFFDLDAYERFKMTKEEYARWKETSEAEKKEAEKREKEEAKQAKDKKKNPNAVKPEKVEPLQLDLENCRDRVVRLTVNSSHLGDFLLNKEGDAIYYQARFEGSADLWKHSLREGSTVIVAKGIGGGGMIADKDFKNIYLCGGGIKKFDVATNTIKTVDFEARFNYRPYAERAYMFNHVWQQVKDKFYDPKLHGVDWDGYKKTYERFLPYINNRYDFRDMLSEMLGELNASHTGARFYSYGTNLRTAALGLFFDDSYTGDGLKIAEVIKRGPFAVRDTKVKAGDIIEAIDGEKILAGKDYNYMLDGKEGKTVRVTVRSGGKQRDIVIRAIGKGAQNNLLYQRWVDRNRALVDKWSNGQLAYVHVRAMDSESFRTVFRELLSDSCRQKKAVIVDERHNGGGWLHDDLCTFLGGKQYQSFVPRGQFVGWDPWNKWVKPSCVLICEDDYSNGHGFPFVYKTLGIGKLIGAPVAGTMTAVWWESLLDNQMVFGIPQVGCVDMKGVYGENNTLQPDIEVYNTPEDYLSGNDAQLRRAVEEMLK</sequence>
<evidence type="ECO:0000256" key="2">
    <source>
        <dbReference type="ARBA" id="ARBA00008524"/>
    </source>
</evidence>
<evidence type="ECO:0000313" key="10">
    <source>
        <dbReference type="EMBL" id="MBO1362279.1"/>
    </source>
</evidence>
<comment type="subcellular location">
    <subcellularLocation>
        <location evidence="1 7">Cytoplasm</location>
    </subcellularLocation>
</comment>
<dbReference type="InterPro" id="IPR028204">
    <property type="entry name" value="Tricorn_C1"/>
</dbReference>
<comment type="caution">
    <text evidence="10">The sequence shown here is derived from an EMBL/GenBank/DDBJ whole genome shotgun (WGS) entry which is preliminary data.</text>
</comment>
<dbReference type="Pfam" id="PF03572">
    <property type="entry name" value="Peptidase_S41"/>
    <property type="match status" value="1"/>
</dbReference>
<dbReference type="InterPro" id="IPR005151">
    <property type="entry name" value="Tail-specific_protease"/>
</dbReference>
<dbReference type="SMART" id="SM00228">
    <property type="entry name" value="PDZ"/>
    <property type="match status" value="1"/>
</dbReference>
<organism evidence="10 11">
    <name type="scientific">Prevotella illustrans</name>
    <dbReference type="NCBI Taxonomy" id="2800387"/>
    <lineage>
        <taxon>Bacteria</taxon>
        <taxon>Pseudomonadati</taxon>
        <taxon>Bacteroidota</taxon>
        <taxon>Bacteroidia</taxon>
        <taxon>Bacteroidales</taxon>
        <taxon>Prevotellaceae</taxon>
        <taxon>Prevotella</taxon>
    </lineage>
</organism>
<feature type="domain" description="PDZ" evidence="9">
    <location>
        <begin position="797"/>
        <end position="870"/>
    </location>
</feature>
<protein>
    <recommendedName>
        <fullName evidence="7">Tricorn protease homolog</fullName>
        <ecNumber evidence="7">3.4.21.-</ecNumber>
    </recommendedName>
</protein>
<dbReference type="InterPro" id="IPR029414">
    <property type="entry name" value="Tricorn_PDZ"/>
</dbReference>
<dbReference type="SUPFAM" id="SSF69304">
    <property type="entry name" value="Tricorn protease N-terminal domain"/>
    <property type="match status" value="1"/>
</dbReference>
<dbReference type="InterPro" id="IPR012393">
    <property type="entry name" value="Tricorn_protease"/>
</dbReference>
<dbReference type="SUPFAM" id="SSF50156">
    <property type="entry name" value="PDZ domain-like"/>
    <property type="match status" value="1"/>
</dbReference>
<dbReference type="CDD" id="cd07562">
    <property type="entry name" value="Peptidase_S41_TRI"/>
    <property type="match status" value="1"/>
</dbReference>